<dbReference type="PANTHER" id="PTHR15109:SF2">
    <property type="entry name" value="PROTEIN FAM193A"/>
    <property type="match status" value="1"/>
</dbReference>
<name>A0A553QSK9_9TELE</name>
<dbReference type="SUPFAM" id="SSF74788">
    <property type="entry name" value="Cullin repeat-like"/>
    <property type="match status" value="1"/>
</dbReference>
<evidence type="ECO:0000313" key="3">
    <source>
        <dbReference type="Proteomes" id="UP000316079"/>
    </source>
</evidence>
<sequence length="516" mass="58582">LFNFSFLLQTPFTFGVNQRAPYTTGDRCLLCRSERKNSVCQDQGGSTKNGIAQSPKSSSALELPLYVCSDCKRTVEKDDRQPPLDQSLLNQDFLLHMPMANGGLSQEHLGPGGRLAVGAPRLPTQDLNTPLSTDTVCSCEACYERREITAESERESQQLQNHWSEVRYLVRCIYRQTGTPLADDQDQPLDRDRESMKELVDRLCEKDPYQLYQRLEQQAREYVLEMKVRLLKHLSTGSKAPGAPAQGPPQAHQFISLLLEEYSALCQAARTISSFLLTLENEHLQKFQVTWELHNKHLFENLVFSEPILHNSLPGLVAQLRQGTTSHDSYSEEMYRTMLERYNHLDQEMSAVALEWMECEKRIDDYVDEQMSLRSKQRMLKEDAEIFKQKRLFEEQFLPNSKKSLGGDKFTDTVKQMLSSRLSIPDCPNCNYRRRCTCDDCSISHILTCGIIDAPMAEDLHLKLPCQRENPRDYMADVRPPSLSSGSSGSGSAPASPITIQQHPCLILPHDGTTAL</sequence>
<feature type="region of interest" description="Disordered" evidence="1">
    <location>
        <begin position="473"/>
        <end position="496"/>
    </location>
</feature>
<accession>A0A553QSK9</accession>
<comment type="caution">
    <text evidence="2">The sequence shown here is derived from an EMBL/GenBank/DDBJ whole genome shotgun (WGS) entry which is preliminary data.</text>
</comment>
<dbReference type="EMBL" id="SRMA01025582">
    <property type="protein sequence ID" value="TRY92962.1"/>
    <property type="molecule type" value="Genomic_DNA"/>
</dbReference>
<dbReference type="AlphaFoldDB" id="A0A553QSK9"/>
<evidence type="ECO:0008006" key="4">
    <source>
        <dbReference type="Google" id="ProtNLM"/>
    </source>
</evidence>
<dbReference type="Proteomes" id="UP000316079">
    <property type="component" value="Unassembled WGS sequence"/>
</dbReference>
<dbReference type="STRING" id="623744.A0A553QSK9"/>
<gene>
    <name evidence="2" type="ORF">DNTS_014835</name>
</gene>
<protein>
    <recommendedName>
        <fullName evidence="4">FAM193 C-terminal domain-containing protein</fullName>
    </recommendedName>
</protein>
<evidence type="ECO:0000256" key="1">
    <source>
        <dbReference type="SAM" id="MobiDB-lite"/>
    </source>
</evidence>
<feature type="compositionally biased region" description="Low complexity" evidence="1">
    <location>
        <begin position="480"/>
        <end position="496"/>
    </location>
</feature>
<feature type="non-terminal residue" evidence="2">
    <location>
        <position position="1"/>
    </location>
</feature>
<proteinExistence type="predicted"/>
<keyword evidence="3" id="KW-1185">Reference proteome</keyword>
<dbReference type="InterPro" id="IPR029717">
    <property type="entry name" value="FAM193"/>
</dbReference>
<evidence type="ECO:0000313" key="2">
    <source>
        <dbReference type="EMBL" id="TRY92962.1"/>
    </source>
</evidence>
<reference evidence="2 3" key="1">
    <citation type="journal article" date="2019" name="Sci. Data">
        <title>Hybrid genome assembly and annotation of Danionella translucida.</title>
        <authorList>
            <person name="Kadobianskyi M."/>
            <person name="Schulze L."/>
            <person name="Schuelke M."/>
            <person name="Judkewitz B."/>
        </authorList>
    </citation>
    <scope>NUCLEOTIDE SEQUENCE [LARGE SCALE GENOMIC DNA]</scope>
    <source>
        <strain evidence="2 3">Bolton</strain>
    </source>
</reference>
<dbReference type="OrthoDB" id="10044608at2759"/>
<dbReference type="PANTHER" id="PTHR15109">
    <property type="entry name" value="AGAP004327-PA"/>
    <property type="match status" value="1"/>
</dbReference>
<dbReference type="InterPro" id="IPR016159">
    <property type="entry name" value="Cullin_repeat-like_dom_sf"/>
</dbReference>
<organism evidence="2 3">
    <name type="scientific">Danionella cerebrum</name>
    <dbReference type="NCBI Taxonomy" id="2873325"/>
    <lineage>
        <taxon>Eukaryota</taxon>
        <taxon>Metazoa</taxon>
        <taxon>Chordata</taxon>
        <taxon>Craniata</taxon>
        <taxon>Vertebrata</taxon>
        <taxon>Euteleostomi</taxon>
        <taxon>Actinopterygii</taxon>
        <taxon>Neopterygii</taxon>
        <taxon>Teleostei</taxon>
        <taxon>Ostariophysi</taxon>
        <taxon>Cypriniformes</taxon>
        <taxon>Danionidae</taxon>
        <taxon>Danioninae</taxon>
        <taxon>Danionella</taxon>
    </lineage>
</organism>